<keyword evidence="1" id="KW-0472">Membrane</keyword>
<sequence length="249" mass="28584">MRGVRLSIFLFLSMLSYFSVAFAQTPETLFSTASESYRKAQYIEAIEGYEAVLRNNRESGNLYYNLANSYFKDKQLGKAILNYERALRLLPRDSDVKFNYQYALKEAQVISGDKVDFIQKAVNGHIQFYTREEMVLVMMVLCVGLGLFFLMALYLQWPVHMRGGFCGILGFVLIIYLVGFYLKVQSEKNIAIMVLSTDAKFEPRTNATMHFSLPAGSKVRNIKTKNGWVKIQRRDGKLGWVLAESIERI</sequence>
<reference evidence="3" key="1">
    <citation type="submission" date="2018-06" db="EMBL/GenBank/DDBJ databases">
        <authorList>
            <person name="Zhirakovskaya E."/>
        </authorList>
    </citation>
    <scope>NUCLEOTIDE SEQUENCE</scope>
</reference>
<gene>
    <name evidence="3" type="ORF">MNBD_UNCLBAC01-388</name>
</gene>
<protein>
    <submittedName>
        <fullName evidence="3">BatE</fullName>
    </submittedName>
</protein>
<dbReference type="PROSITE" id="PS50005">
    <property type="entry name" value="TPR"/>
    <property type="match status" value="1"/>
</dbReference>
<dbReference type="EMBL" id="UOGJ01000123">
    <property type="protein sequence ID" value="VAX37262.1"/>
    <property type="molecule type" value="Genomic_DNA"/>
</dbReference>
<dbReference type="AlphaFoldDB" id="A0A3B1D939"/>
<organism evidence="3">
    <name type="scientific">hydrothermal vent metagenome</name>
    <dbReference type="NCBI Taxonomy" id="652676"/>
    <lineage>
        <taxon>unclassified sequences</taxon>
        <taxon>metagenomes</taxon>
        <taxon>ecological metagenomes</taxon>
    </lineage>
</organism>
<dbReference type="InterPro" id="IPR011990">
    <property type="entry name" value="TPR-like_helical_dom_sf"/>
</dbReference>
<dbReference type="InterPro" id="IPR003646">
    <property type="entry name" value="SH3-like_bac-type"/>
</dbReference>
<dbReference type="Pfam" id="PF08239">
    <property type="entry name" value="SH3_3"/>
    <property type="match status" value="1"/>
</dbReference>
<evidence type="ECO:0000259" key="2">
    <source>
        <dbReference type="Pfam" id="PF08239"/>
    </source>
</evidence>
<accession>A0A3B1D939</accession>
<dbReference type="SUPFAM" id="SSF48452">
    <property type="entry name" value="TPR-like"/>
    <property type="match status" value="1"/>
</dbReference>
<evidence type="ECO:0000256" key="1">
    <source>
        <dbReference type="SAM" id="Phobius"/>
    </source>
</evidence>
<dbReference type="Gene3D" id="1.25.40.10">
    <property type="entry name" value="Tetratricopeptide repeat domain"/>
    <property type="match status" value="1"/>
</dbReference>
<keyword evidence="1" id="KW-0812">Transmembrane</keyword>
<evidence type="ECO:0000313" key="3">
    <source>
        <dbReference type="EMBL" id="VAX37262.1"/>
    </source>
</evidence>
<dbReference type="Gene3D" id="2.30.30.40">
    <property type="entry name" value="SH3 Domains"/>
    <property type="match status" value="1"/>
</dbReference>
<name>A0A3B1D939_9ZZZZ</name>
<dbReference type="Pfam" id="PF00515">
    <property type="entry name" value="TPR_1"/>
    <property type="match status" value="1"/>
</dbReference>
<feature type="transmembrane region" description="Helical" evidence="1">
    <location>
        <begin position="134"/>
        <end position="155"/>
    </location>
</feature>
<keyword evidence="1" id="KW-1133">Transmembrane helix</keyword>
<proteinExistence type="predicted"/>
<dbReference type="SMART" id="SM00028">
    <property type="entry name" value="TPR"/>
    <property type="match status" value="2"/>
</dbReference>
<feature type="domain" description="SH3b" evidence="2">
    <location>
        <begin position="202"/>
        <end position="246"/>
    </location>
</feature>
<dbReference type="InterPro" id="IPR019734">
    <property type="entry name" value="TPR_rpt"/>
</dbReference>
<feature type="transmembrane region" description="Helical" evidence="1">
    <location>
        <begin position="162"/>
        <end position="182"/>
    </location>
</feature>